<dbReference type="AlphaFoldDB" id="A0AAW2VDX8"/>
<name>A0AAW2VDX8_9LAMI</name>
<dbReference type="EMBL" id="JACGWN010000010">
    <property type="protein sequence ID" value="KAL0427169.1"/>
    <property type="molecule type" value="Genomic_DNA"/>
</dbReference>
<reference evidence="1" key="2">
    <citation type="journal article" date="2024" name="Plant">
        <title>Genomic evolution and insights into agronomic trait innovations of Sesamum species.</title>
        <authorList>
            <person name="Miao H."/>
            <person name="Wang L."/>
            <person name="Qu L."/>
            <person name="Liu H."/>
            <person name="Sun Y."/>
            <person name="Le M."/>
            <person name="Wang Q."/>
            <person name="Wei S."/>
            <person name="Zheng Y."/>
            <person name="Lin W."/>
            <person name="Duan Y."/>
            <person name="Cao H."/>
            <person name="Xiong S."/>
            <person name="Wang X."/>
            <person name="Wei L."/>
            <person name="Li C."/>
            <person name="Ma Q."/>
            <person name="Ju M."/>
            <person name="Zhao R."/>
            <person name="Li G."/>
            <person name="Mu C."/>
            <person name="Tian Q."/>
            <person name="Mei H."/>
            <person name="Zhang T."/>
            <person name="Gao T."/>
            <person name="Zhang H."/>
        </authorList>
    </citation>
    <scope>NUCLEOTIDE SEQUENCE</scope>
    <source>
        <strain evidence="1">KEN1</strain>
    </source>
</reference>
<reference evidence="1" key="1">
    <citation type="submission" date="2020-06" db="EMBL/GenBank/DDBJ databases">
        <authorList>
            <person name="Li T."/>
            <person name="Hu X."/>
            <person name="Zhang T."/>
            <person name="Song X."/>
            <person name="Zhang H."/>
            <person name="Dai N."/>
            <person name="Sheng W."/>
            <person name="Hou X."/>
            <person name="Wei L."/>
        </authorList>
    </citation>
    <scope>NUCLEOTIDE SEQUENCE</scope>
    <source>
        <strain evidence="1">KEN1</strain>
        <tissue evidence="1">Leaf</tissue>
    </source>
</reference>
<evidence type="ECO:0000313" key="1">
    <source>
        <dbReference type="EMBL" id="KAL0427169.1"/>
    </source>
</evidence>
<proteinExistence type="predicted"/>
<organism evidence="1">
    <name type="scientific">Sesamum latifolium</name>
    <dbReference type="NCBI Taxonomy" id="2727402"/>
    <lineage>
        <taxon>Eukaryota</taxon>
        <taxon>Viridiplantae</taxon>
        <taxon>Streptophyta</taxon>
        <taxon>Embryophyta</taxon>
        <taxon>Tracheophyta</taxon>
        <taxon>Spermatophyta</taxon>
        <taxon>Magnoliopsida</taxon>
        <taxon>eudicotyledons</taxon>
        <taxon>Gunneridae</taxon>
        <taxon>Pentapetalae</taxon>
        <taxon>asterids</taxon>
        <taxon>lamiids</taxon>
        <taxon>Lamiales</taxon>
        <taxon>Pedaliaceae</taxon>
        <taxon>Sesamum</taxon>
    </lineage>
</organism>
<dbReference type="CDD" id="cd09272">
    <property type="entry name" value="RNase_HI_RT_Ty1"/>
    <property type="match status" value="1"/>
</dbReference>
<sequence>MGATVCELRWISYLLQDFALSVHTPVPLFCDNKAALHIMANPVFHERTKHLEIDCHIVRDQYKLGFVAPSFVRGRDQLADVFTKSLSGPLFLSFLRKLPLFALPPSSPWGSVENTGFM</sequence>
<comment type="caution">
    <text evidence="1">The sequence shown here is derived from an EMBL/GenBank/DDBJ whole genome shotgun (WGS) entry which is preliminary data.</text>
</comment>
<gene>
    <name evidence="1" type="ORF">Slati_2891700</name>
</gene>
<dbReference type="PANTHER" id="PTHR11439:SF465">
    <property type="entry name" value="REVERSE TRANSCRIPTASE TY1_COPIA-TYPE DOMAIN-CONTAINING PROTEIN"/>
    <property type="match status" value="1"/>
</dbReference>
<evidence type="ECO:0008006" key="2">
    <source>
        <dbReference type="Google" id="ProtNLM"/>
    </source>
</evidence>
<dbReference type="PANTHER" id="PTHR11439">
    <property type="entry name" value="GAG-POL-RELATED RETROTRANSPOSON"/>
    <property type="match status" value="1"/>
</dbReference>
<accession>A0AAW2VDX8</accession>
<protein>
    <recommendedName>
        <fullName evidence="2">Copia protein</fullName>
    </recommendedName>
</protein>